<sequence length="85" mass="9812">MLHHRRTSIELETLAREKQDLSQSKEQLQEEVADLCRDLKESQAAALPRLRLSDRVKESVSQTPIQSPSRNLHPSIRAHVTFLTR</sequence>
<keyword evidence="3" id="KW-1185">Reference proteome</keyword>
<feature type="coiled-coil region" evidence="1">
    <location>
        <begin position="11"/>
        <end position="45"/>
    </location>
</feature>
<dbReference type="EMBL" id="JAINUF010000024">
    <property type="protein sequence ID" value="KAJ8333324.1"/>
    <property type="molecule type" value="Genomic_DNA"/>
</dbReference>
<accession>A0A9Q1E6V5</accession>
<keyword evidence="1" id="KW-0175">Coiled coil</keyword>
<evidence type="ECO:0000313" key="3">
    <source>
        <dbReference type="Proteomes" id="UP001152622"/>
    </source>
</evidence>
<gene>
    <name evidence="2" type="ORF">SKAU_G00422200</name>
</gene>
<comment type="caution">
    <text evidence="2">The sequence shown here is derived from an EMBL/GenBank/DDBJ whole genome shotgun (WGS) entry which is preliminary data.</text>
</comment>
<name>A0A9Q1E6V5_SYNKA</name>
<evidence type="ECO:0000313" key="2">
    <source>
        <dbReference type="EMBL" id="KAJ8333324.1"/>
    </source>
</evidence>
<protein>
    <submittedName>
        <fullName evidence="2">Uncharacterized protein</fullName>
    </submittedName>
</protein>
<proteinExistence type="predicted"/>
<dbReference type="Proteomes" id="UP001152622">
    <property type="component" value="Chromosome 24"/>
</dbReference>
<organism evidence="2 3">
    <name type="scientific">Synaphobranchus kaupii</name>
    <name type="common">Kaup's arrowtooth eel</name>
    <dbReference type="NCBI Taxonomy" id="118154"/>
    <lineage>
        <taxon>Eukaryota</taxon>
        <taxon>Metazoa</taxon>
        <taxon>Chordata</taxon>
        <taxon>Craniata</taxon>
        <taxon>Vertebrata</taxon>
        <taxon>Euteleostomi</taxon>
        <taxon>Actinopterygii</taxon>
        <taxon>Neopterygii</taxon>
        <taxon>Teleostei</taxon>
        <taxon>Anguilliformes</taxon>
        <taxon>Synaphobranchidae</taxon>
        <taxon>Synaphobranchus</taxon>
    </lineage>
</organism>
<evidence type="ECO:0000256" key="1">
    <source>
        <dbReference type="SAM" id="Coils"/>
    </source>
</evidence>
<dbReference type="AlphaFoldDB" id="A0A9Q1E6V5"/>
<reference evidence="2" key="1">
    <citation type="journal article" date="2023" name="Science">
        <title>Genome structures resolve the early diversification of teleost fishes.</title>
        <authorList>
            <person name="Parey E."/>
            <person name="Louis A."/>
            <person name="Montfort J."/>
            <person name="Bouchez O."/>
            <person name="Roques C."/>
            <person name="Iampietro C."/>
            <person name="Lluch J."/>
            <person name="Castinel A."/>
            <person name="Donnadieu C."/>
            <person name="Desvignes T."/>
            <person name="Floi Bucao C."/>
            <person name="Jouanno E."/>
            <person name="Wen M."/>
            <person name="Mejri S."/>
            <person name="Dirks R."/>
            <person name="Jansen H."/>
            <person name="Henkel C."/>
            <person name="Chen W.J."/>
            <person name="Zahm M."/>
            <person name="Cabau C."/>
            <person name="Klopp C."/>
            <person name="Thompson A.W."/>
            <person name="Robinson-Rechavi M."/>
            <person name="Braasch I."/>
            <person name="Lecointre G."/>
            <person name="Bobe J."/>
            <person name="Postlethwait J.H."/>
            <person name="Berthelot C."/>
            <person name="Roest Crollius H."/>
            <person name="Guiguen Y."/>
        </authorList>
    </citation>
    <scope>NUCLEOTIDE SEQUENCE</scope>
    <source>
        <strain evidence="2">WJC10195</strain>
    </source>
</reference>